<dbReference type="EMBL" id="CAJNNV010005366">
    <property type="protein sequence ID" value="CAE8591971.1"/>
    <property type="molecule type" value="Genomic_DNA"/>
</dbReference>
<dbReference type="InterPro" id="IPR002885">
    <property type="entry name" value="PPR_rpt"/>
</dbReference>
<proteinExistence type="predicted"/>
<gene>
    <name evidence="2" type="ORF">PGLA1383_LOCUS10630</name>
    <name evidence="3" type="ORF">PGLA2088_LOCUS27326</name>
</gene>
<keyword evidence="1" id="KW-0677">Repeat</keyword>
<dbReference type="AlphaFoldDB" id="A0A813K4U2"/>
<protein>
    <recommendedName>
        <fullName evidence="6">Pentatricopeptide repeat-containing protein, chloroplastic</fullName>
    </recommendedName>
</protein>
<organism evidence="3 4">
    <name type="scientific">Polarella glacialis</name>
    <name type="common">Dinoflagellate</name>
    <dbReference type="NCBI Taxonomy" id="89957"/>
    <lineage>
        <taxon>Eukaryota</taxon>
        <taxon>Sar</taxon>
        <taxon>Alveolata</taxon>
        <taxon>Dinophyceae</taxon>
        <taxon>Suessiales</taxon>
        <taxon>Suessiaceae</taxon>
        <taxon>Polarella</taxon>
    </lineage>
</organism>
<dbReference type="Proteomes" id="UP000654075">
    <property type="component" value="Unassembled WGS sequence"/>
</dbReference>
<dbReference type="OrthoDB" id="185373at2759"/>
<dbReference type="InterPro" id="IPR011990">
    <property type="entry name" value="TPR-like_helical_dom_sf"/>
</dbReference>
<accession>A0A813K4U2</accession>
<evidence type="ECO:0000313" key="5">
    <source>
        <dbReference type="Proteomes" id="UP000654075"/>
    </source>
</evidence>
<evidence type="ECO:0008006" key="6">
    <source>
        <dbReference type="Google" id="ProtNLM"/>
    </source>
</evidence>
<evidence type="ECO:0000313" key="4">
    <source>
        <dbReference type="Proteomes" id="UP000626109"/>
    </source>
</evidence>
<reference evidence="3" key="1">
    <citation type="submission" date="2021-02" db="EMBL/GenBank/DDBJ databases">
        <authorList>
            <person name="Dougan E. K."/>
            <person name="Rhodes N."/>
            <person name="Thang M."/>
            <person name="Chan C."/>
        </authorList>
    </citation>
    <scope>NUCLEOTIDE SEQUENCE</scope>
</reference>
<evidence type="ECO:0000256" key="1">
    <source>
        <dbReference type="ARBA" id="ARBA00022737"/>
    </source>
</evidence>
<comment type="caution">
    <text evidence="3">The sequence shown here is derived from an EMBL/GenBank/DDBJ whole genome shotgun (WGS) entry which is preliminary data.</text>
</comment>
<evidence type="ECO:0000313" key="2">
    <source>
        <dbReference type="EMBL" id="CAE8591971.1"/>
    </source>
</evidence>
<dbReference type="PANTHER" id="PTHR47447">
    <property type="entry name" value="OS03G0856100 PROTEIN"/>
    <property type="match status" value="1"/>
</dbReference>
<dbReference type="Gene3D" id="1.25.40.10">
    <property type="entry name" value="Tetratricopeptide repeat domain"/>
    <property type="match status" value="3"/>
</dbReference>
<dbReference type="PANTHER" id="PTHR47447:SF17">
    <property type="entry name" value="OS12G0638900 PROTEIN"/>
    <property type="match status" value="1"/>
</dbReference>
<evidence type="ECO:0000313" key="3">
    <source>
        <dbReference type="EMBL" id="CAE8691264.1"/>
    </source>
</evidence>
<dbReference type="EMBL" id="CAJNNW010027402">
    <property type="protein sequence ID" value="CAE8691264.1"/>
    <property type="molecule type" value="Genomic_DNA"/>
</dbReference>
<sequence length="640" mass="68279">MACQTSPGPVQRTRSTNRVGRACRRSDNGLRLTRHQALHGGKLRWQEALDEFRAALQTHSRDKGFYCAACTTALAACGREKRWPKSVDLLWSAWLVGDRLEPNSIVCGAALAAASRGTHGWSRGLVVLEESKQRAVSPNAGVYRTAASASSQNGHKWDLALQLLVEAQSQALETGAEGRNVIISACGSALQWEQSAFLVDAMRHDGIVPTAVTAVVAAGALRLASLWQASLSLLAVVAWGVELHVVALNTAIASWEAGRGWSQALALLQAMRSSRRTPPDMVSYNSVISACSWRQGLELLNDAASRALQLDAFSYNSAMRSGRSWQLAACLLGLMHKRTVRADAVSLSTAAGSCGSEAWAAASAMLSAAAQSGIRLNTAAWNSGQAACAESGLWERALTALWGLESRGLQADVTSLTIALVGLGRARSWRVALLLLERGRQAGLELQEITWSAAVSACERGQEWSAALSLLQELRASRLQLQAMAFGAAISACGQKLRWQSGLALLHWMRQAGTEVTVTACSAAISTCGQSSSWHEALQLLDDMLHSRLPANLISINAVLAACAGSGELEVAQDRRPPPPHVALKLLCDLRAMGLKPDVLGFAAALQSCDRSSHSAPEVPRLLGGCHGWALDFLEKRQAL</sequence>
<name>A0A813K4U2_POLGL</name>
<dbReference type="Proteomes" id="UP000626109">
    <property type="component" value="Unassembled WGS sequence"/>
</dbReference>
<keyword evidence="5" id="KW-1185">Reference proteome</keyword>
<dbReference type="Pfam" id="PF01535">
    <property type="entry name" value="PPR"/>
    <property type="match status" value="1"/>
</dbReference>